<dbReference type="GO" id="GO:0005886">
    <property type="term" value="C:plasma membrane"/>
    <property type="evidence" value="ECO:0007669"/>
    <property type="project" value="UniProtKB-ARBA"/>
</dbReference>
<evidence type="ECO:0000256" key="10">
    <source>
        <dbReference type="SAM" id="Phobius"/>
    </source>
</evidence>
<dbReference type="GO" id="GO:0005536">
    <property type="term" value="F:D-glucose binding"/>
    <property type="evidence" value="ECO:0007669"/>
    <property type="project" value="UniProtKB-ARBA"/>
</dbReference>
<feature type="domain" description="Major facilitator superfamily (MFS) profile" evidence="11">
    <location>
        <begin position="22"/>
        <end position="463"/>
    </location>
</feature>
<feature type="transmembrane region" description="Helical" evidence="10">
    <location>
        <begin position="186"/>
        <end position="207"/>
    </location>
</feature>
<dbReference type="GO" id="GO:0010255">
    <property type="term" value="P:glucose mediated signaling pathway"/>
    <property type="evidence" value="ECO:0007669"/>
    <property type="project" value="UniProtKB-ARBA"/>
</dbReference>
<evidence type="ECO:0000256" key="2">
    <source>
        <dbReference type="ARBA" id="ARBA00010992"/>
    </source>
</evidence>
<feature type="transmembrane region" description="Helical" evidence="10">
    <location>
        <begin position="95"/>
        <end position="114"/>
    </location>
</feature>
<dbReference type="InterPro" id="IPR036259">
    <property type="entry name" value="MFS_trans_sf"/>
</dbReference>
<evidence type="ECO:0000259" key="11">
    <source>
        <dbReference type="PROSITE" id="PS50850"/>
    </source>
</evidence>
<keyword evidence="12" id="KW-0762">Sugar transport</keyword>
<feature type="region of interest" description="Disordered" evidence="9">
    <location>
        <begin position="511"/>
        <end position="537"/>
    </location>
</feature>
<dbReference type="InterPro" id="IPR003663">
    <property type="entry name" value="Sugar/inositol_transpt"/>
</dbReference>
<dbReference type="PANTHER" id="PTHR48022">
    <property type="entry name" value="PLASTIDIC GLUCOSE TRANSPORTER 4"/>
    <property type="match status" value="1"/>
</dbReference>
<sequence length="537" mass="58883">MAKFALKKPDDVPGKSWPAIAIGLFVAFGGVLFGYDTGTISGILAMPYWLKSFSTNAEGTITASEDSLIVSILSAGTFFGALFAAPFGDLLGRRIGLMVSAGLVFNLGVILQTVATRQPLFIAGRFFAGLGVGLISALIPMYQSETSPKWIRGTIVGAYQLAITIGLFLAAIVNNSTKSRNDSGSYRIPVAIQFLWSIILVTGLFFLPETPRYLIKTDKYDKAAIALGKLRRLPLDHPAIIEELNEVQANHLYEMSLGKSTYVDCFKGTLGKRLLTGCALQALQQLTGVNFIFYYGTQYFKNAGFQNPFTIQIITNAINIASTFPGLYMVEKLGRRNLLLLGAVGMCVCQFIVAITGTVAGTTDLAAQRTAIAFVCIYIFFFASSWGPVAWVVTGELFPLKARAKCLSMTTASNWLLNWAIAYSTPYMVDEEHANLRSKVFFVWGSFCFVCIAFVWGMIYETKGLSLEQVDELYGVVSKAWKSKQFRPALHFAEVDAEASRHMSLSEITANQERKRSVQHADAVVDPAMDPARNEKI</sequence>
<dbReference type="InterPro" id="IPR005829">
    <property type="entry name" value="Sugar_transporter_CS"/>
</dbReference>
<comment type="similarity">
    <text evidence="2 8">Belongs to the major facilitator superfamily. Sugar transporter (TC 2.A.1.1) family.</text>
</comment>
<dbReference type="NCBIfam" id="TIGR00879">
    <property type="entry name" value="SP"/>
    <property type="match status" value="1"/>
</dbReference>
<keyword evidence="7" id="KW-0325">Glycoprotein</keyword>
<feature type="transmembrane region" description="Helical" evidence="10">
    <location>
        <begin position="120"/>
        <end position="142"/>
    </location>
</feature>
<proteinExistence type="inferred from homology"/>
<dbReference type="EMBL" id="JAGMWT010000009">
    <property type="protein sequence ID" value="KAH7122635.1"/>
    <property type="molecule type" value="Genomic_DNA"/>
</dbReference>
<organism evidence="12 13">
    <name type="scientific">Dendryphion nanum</name>
    <dbReference type="NCBI Taxonomy" id="256645"/>
    <lineage>
        <taxon>Eukaryota</taxon>
        <taxon>Fungi</taxon>
        <taxon>Dikarya</taxon>
        <taxon>Ascomycota</taxon>
        <taxon>Pezizomycotina</taxon>
        <taxon>Dothideomycetes</taxon>
        <taxon>Pleosporomycetidae</taxon>
        <taxon>Pleosporales</taxon>
        <taxon>Torulaceae</taxon>
        <taxon>Dendryphion</taxon>
    </lineage>
</organism>
<dbReference type="InterPro" id="IPR050360">
    <property type="entry name" value="MFS_Sugar_Transporters"/>
</dbReference>
<keyword evidence="6 10" id="KW-0472">Membrane</keyword>
<dbReference type="InterPro" id="IPR005828">
    <property type="entry name" value="MFS_sugar_transport-like"/>
</dbReference>
<feature type="compositionally biased region" description="Low complexity" evidence="9">
    <location>
        <begin position="521"/>
        <end position="531"/>
    </location>
</feature>
<evidence type="ECO:0000256" key="7">
    <source>
        <dbReference type="ARBA" id="ARBA00023180"/>
    </source>
</evidence>
<dbReference type="GO" id="GO:0005351">
    <property type="term" value="F:carbohydrate:proton symporter activity"/>
    <property type="evidence" value="ECO:0007669"/>
    <property type="project" value="TreeGrafter"/>
</dbReference>
<protein>
    <submittedName>
        <fullName evidence="12">High affinity glucose transporter RGT2</fullName>
    </submittedName>
</protein>
<feature type="transmembrane region" description="Helical" evidence="10">
    <location>
        <begin position="68"/>
        <end position="88"/>
    </location>
</feature>
<feature type="transmembrane region" description="Helical" evidence="10">
    <location>
        <begin position="338"/>
        <end position="359"/>
    </location>
</feature>
<comment type="subcellular location">
    <subcellularLocation>
        <location evidence="1">Membrane</location>
        <topology evidence="1">Multi-pass membrane protein</topology>
    </subcellularLocation>
</comment>
<dbReference type="Proteomes" id="UP000700596">
    <property type="component" value="Unassembled WGS sequence"/>
</dbReference>
<evidence type="ECO:0000256" key="1">
    <source>
        <dbReference type="ARBA" id="ARBA00004141"/>
    </source>
</evidence>
<dbReference type="AlphaFoldDB" id="A0A9P9DN98"/>
<evidence type="ECO:0000313" key="13">
    <source>
        <dbReference type="Proteomes" id="UP000700596"/>
    </source>
</evidence>
<evidence type="ECO:0000256" key="4">
    <source>
        <dbReference type="ARBA" id="ARBA00022692"/>
    </source>
</evidence>
<evidence type="ECO:0000313" key="12">
    <source>
        <dbReference type="EMBL" id="KAH7122635.1"/>
    </source>
</evidence>
<keyword evidence="13" id="KW-1185">Reference proteome</keyword>
<reference evidence="12" key="1">
    <citation type="journal article" date="2021" name="Nat. Commun.">
        <title>Genetic determinants of endophytism in the Arabidopsis root mycobiome.</title>
        <authorList>
            <person name="Mesny F."/>
            <person name="Miyauchi S."/>
            <person name="Thiergart T."/>
            <person name="Pickel B."/>
            <person name="Atanasova L."/>
            <person name="Karlsson M."/>
            <person name="Huettel B."/>
            <person name="Barry K.W."/>
            <person name="Haridas S."/>
            <person name="Chen C."/>
            <person name="Bauer D."/>
            <person name="Andreopoulos W."/>
            <person name="Pangilinan J."/>
            <person name="LaButti K."/>
            <person name="Riley R."/>
            <person name="Lipzen A."/>
            <person name="Clum A."/>
            <person name="Drula E."/>
            <person name="Henrissat B."/>
            <person name="Kohler A."/>
            <person name="Grigoriev I.V."/>
            <person name="Martin F.M."/>
            <person name="Hacquard S."/>
        </authorList>
    </citation>
    <scope>NUCLEOTIDE SEQUENCE</scope>
    <source>
        <strain evidence="12">MPI-CAGE-CH-0243</strain>
    </source>
</reference>
<dbReference type="PANTHER" id="PTHR48022:SF17">
    <property type="entry name" value="HEXOSE TRANSPORTER"/>
    <property type="match status" value="1"/>
</dbReference>
<dbReference type="PROSITE" id="PS00216">
    <property type="entry name" value="SUGAR_TRANSPORT_1"/>
    <property type="match status" value="1"/>
</dbReference>
<dbReference type="SUPFAM" id="SSF103473">
    <property type="entry name" value="MFS general substrate transporter"/>
    <property type="match status" value="1"/>
</dbReference>
<keyword evidence="3 8" id="KW-0813">Transport</keyword>
<name>A0A9P9DN98_9PLEO</name>
<dbReference type="CDD" id="cd17356">
    <property type="entry name" value="MFS_HXT"/>
    <property type="match status" value="1"/>
</dbReference>
<keyword evidence="4 10" id="KW-0812">Transmembrane</keyword>
<dbReference type="InterPro" id="IPR020846">
    <property type="entry name" value="MFS_dom"/>
</dbReference>
<dbReference type="PROSITE" id="PS50850">
    <property type="entry name" value="MFS"/>
    <property type="match status" value="1"/>
</dbReference>
<dbReference type="OrthoDB" id="6612291at2759"/>
<feature type="transmembrane region" description="Helical" evidence="10">
    <location>
        <begin position="441"/>
        <end position="460"/>
    </location>
</feature>
<feature type="transmembrane region" description="Helical" evidence="10">
    <location>
        <begin position="371"/>
        <end position="394"/>
    </location>
</feature>
<evidence type="ECO:0000256" key="8">
    <source>
        <dbReference type="RuleBase" id="RU003346"/>
    </source>
</evidence>
<accession>A0A9P9DN98</accession>
<keyword evidence="5 10" id="KW-1133">Transmembrane helix</keyword>
<evidence type="ECO:0000256" key="9">
    <source>
        <dbReference type="SAM" id="MobiDB-lite"/>
    </source>
</evidence>
<dbReference type="PRINTS" id="PR00171">
    <property type="entry name" value="SUGRTRNSPORT"/>
</dbReference>
<gene>
    <name evidence="12" type="ORF">B0J11DRAFT_531970</name>
</gene>
<comment type="caution">
    <text evidence="12">The sequence shown here is derived from an EMBL/GenBank/DDBJ whole genome shotgun (WGS) entry which is preliminary data.</text>
</comment>
<feature type="transmembrane region" description="Helical" evidence="10">
    <location>
        <begin position="154"/>
        <end position="174"/>
    </location>
</feature>
<dbReference type="PROSITE" id="PS00217">
    <property type="entry name" value="SUGAR_TRANSPORT_2"/>
    <property type="match status" value="1"/>
</dbReference>
<evidence type="ECO:0000256" key="3">
    <source>
        <dbReference type="ARBA" id="ARBA00022448"/>
    </source>
</evidence>
<feature type="transmembrane region" description="Helical" evidence="10">
    <location>
        <begin position="21"/>
        <end position="48"/>
    </location>
</feature>
<dbReference type="Pfam" id="PF00083">
    <property type="entry name" value="Sugar_tr"/>
    <property type="match status" value="1"/>
</dbReference>
<dbReference type="Gene3D" id="1.20.1250.20">
    <property type="entry name" value="MFS general substrate transporter like domains"/>
    <property type="match status" value="1"/>
</dbReference>
<evidence type="ECO:0000256" key="6">
    <source>
        <dbReference type="ARBA" id="ARBA00023136"/>
    </source>
</evidence>
<evidence type="ECO:0000256" key="5">
    <source>
        <dbReference type="ARBA" id="ARBA00022989"/>
    </source>
</evidence>
<dbReference type="FunFam" id="1.20.1250.20:FF:000115">
    <property type="entry name" value="High-affinity glucose transporter"/>
    <property type="match status" value="1"/>
</dbReference>